<reference evidence="1 2" key="1">
    <citation type="submission" date="2013-01" db="EMBL/GenBank/DDBJ databases">
        <authorList>
            <person name="Inman J."/>
            <person name="Zafar N."/>
            <person name="Lorenzi H."/>
            <person name="Caler E."/>
        </authorList>
    </citation>
    <scope>NUCLEOTIDE SEQUENCE [LARGE SCALE GENOMIC DNA]</scope>
    <source>
        <strain evidence="1 2">HM-3:IMSS</strain>
    </source>
</reference>
<protein>
    <submittedName>
        <fullName evidence="1">Uncharacterized protein</fullName>
    </submittedName>
</protein>
<name>M7WF52_ENTHI</name>
<evidence type="ECO:0000313" key="2">
    <source>
        <dbReference type="Proteomes" id="UP000030780"/>
    </source>
</evidence>
<sequence length="21" mass="2368">MNGDIPTDLLILSKSFLKFTN</sequence>
<dbReference type="AlphaFoldDB" id="M7WF52"/>
<dbReference type="Proteomes" id="UP000030780">
    <property type="component" value="Unassembled WGS sequence"/>
</dbReference>
<dbReference type="VEuPathDB" id="AmoebaDB:KM1_229110"/>
<gene>
    <name evidence="1" type="ORF">KM1_229110</name>
</gene>
<dbReference type="EMBL" id="KB637384">
    <property type="protein sequence ID" value="EMS16591.1"/>
    <property type="molecule type" value="Genomic_DNA"/>
</dbReference>
<evidence type="ECO:0000313" key="1">
    <source>
        <dbReference type="EMBL" id="EMS16591.1"/>
    </source>
</evidence>
<organism evidence="1 2">
    <name type="scientific">Entamoeba histolytica HM-3:IMSS</name>
    <dbReference type="NCBI Taxonomy" id="885315"/>
    <lineage>
        <taxon>Eukaryota</taxon>
        <taxon>Amoebozoa</taxon>
        <taxon>Evosea</taxon>
        <taxon>Archamoebae</taxon>
        <taxon>Mastigamoebida</taxon>
        <taxon>Entamoebidae</taxon>
        <taxon>Entamoeba</taxon>
    </lineage>
</organism>
<accession>M7WF52</accession>
<proteinExistence type="predicted"/>